<evidence type="ECO:0000259" key="5">
    <source>
        <dbReference type="Pfam" id="PF07393"/>
    </source>
</evidence>
<feature type="domain" description="Exocyst complex component Sec10 N-terminal" evidence="6">
    <location>
        <begin position="66"/>
        <end position="175"/>
    </location>
</feature>
<dbReference type="InterPro" id="IPR048627">
    <property type="entry name" value="Sec10_HB"/>
</dbReference>
<proteinExistence type="inferred from homology"/>
<dbReference type="InterPro" id="IPR048625">
    <property type="entry name" value="Sec10_N"/>
</dbReference>
<dbReference type="Pfam" id="PF07393">
    <property type="entry name" value="Sec10_HB"/>
    <property type="match status" value="2"/>
</dbReference>
<evidence type="ECO:0000256" key="2">
    <source>
        <dbReference type="ARBA" id="ARBA00022448"/>
    </source>
</evidence>
<feature type="domain" description="Exocyst complex component Sec10-like alpha-helical bundle" evidence="5">
    <location>
        <begin position="184"/>
        <end position="480"/>
    </location>
</feature>
<dbReference type="PANTHER" id="PTHR12100:SF0">
    <property type="entry name" value="EXOCYST COMPLEX COMPONENT 5"/>
    <property type="match status" value="1"/>
</dbReference>
<gene>
    <name evidence="7" type="ORF">M0813_10031</name>
</gene>
<name>A0ABQ8X3A3_9EUKA</name>
<keyword evidence="4" id="KW-0175">Coiled coil</keyword>
<feature type="domain" description="Exocyst complex component Sec10-like alpha-helical bundle" evidence="5">
    <location>
        <begin position="486"/>
        <end position="785"/>
    </location>
</feature>
<reference evidence="7" key="1">
    <citation type="submission" date="2022-08" db="EMBL/GenBank/DDBJ databases">
        <title>Novel sulfate-reducing endosymbionts in the free-living metamonad Anaeramoeba.</title>
        <authorList>
            <person name="Jerlstrom-Hultqvist J."/>
            <person name="Cepicka I."/>
            <person name="Gallot-Lavallee L."/>
            <person name="Salas-Leiva D."/>
            <person name="Curtis B.A."/>
            <person name="Zahonova K."/>
            <person name="Pipaliya S."/>
            <person name="Dacks J."/>
            <person name="Roger A.J."/>
        </authorList>
    </citation>
    <scope>NUCLEOTIDE SEQUENCE</scope>
    <source>
        <strain evidence="7">Schooner1</strain>
    </source>
</reference>
<dbReference type="Pfam" id="PF20667">
    <property type="entry name" value="Sec10_N"/>
    <property type="match status" value="1"/>
</dbReference>
<comment type="similarity">
    <text evidence="1">Belongs to the SEC10 family.</text>
</comment>
<evidence type="ECO:0000313" key="8">
    <source>
        <dbReference type="Proteomes" id="UP001150062"/>
    </source>
</evidence>
<organism evidence="7 8">
    <name type="scientific">Anaeramoeba flamelloides</name>
    <dbReference type="NCBI Taxonomy" id="1746091"/>
    <lineage>
        <taxon>Eukaryota</taxon>
        <taxon>Metamonada</taxon>
        <taxon>Anaeramoebidae</taxon>
        <taxon>Anaeramoeba</taxon>
    </lineage>
</organism>
<sequence>MLKSKNVNSLLLSGKKNKMFLFEDIDWSKDLDKKLLLDDLIGDIVNNDKEVKDKDQLSYFTTHEYFKKNQDGKGRLKDLSTDILFQIINLTKDVEETEEIHKDNVEEFKDRFDTVIKKYSKFEDRISNIGATTTKIGRQLENIHKLKLRSTSAIELIKYFLHFREKQKKPSTPLFVSDRHLVERANVLIKLNNIAKELKGEKNIIATKSIQKSISELQKTMLSAFEDASFSQDHEEMKKYLEILLLFNDGGKCIKTFIRSRKTLFKEIKTDQANESNFKGKTKKKKKTIKKILNPNESSSRTLLNEQKGNEDFKLNFRSTQLDNFLIQLIEKIKEDYELVNKVFSNPVRVMSMLIEMSFEFIKVNVNESLKQQKLNEKRKPISINKNGKNQTNRTQSLEEIYLKTLYESYLSVLKFEKTLNYLKLGELNIYELIEKIFKSYKSDYLKTEKDTLNTRFSEMLPKKFYLYLDYKKTNFKKFQKDPNFQKIEYPTLDTSLQFIYITESAIERAILLSTKENLGDNIRNIAECLNTFLGESYLMYFIDVVFQKIKVQKKIYKRAKKKEPTFEFLTIIQKTNHIILKFEEFFLVTVLPILTEFTNSFSTIKHKKRELLTSIENKLSLGLQNLLENSVKYFQYLLKNQKKIDFEPKKKDNNIINITAACKKAVEFLIKVTKNIIKTVDGQNLKIFFSVFGNQIADILLNHYAKFKFNSSGALQLLQDLSAFIKITRKFKIPQVDEKFVTLREISNIFLVPPKNLNNLKQQSRLNELEFKRFIKCRSDYKSKMIGEKI</sequence>
<keyword evidence="2" id="KW-0813">Transport</keyword>
<comment type="caution">
    <text evidence="7">The sequence shown here is derived from an EMBL/GenBank/DDBJ whole genome shotgun (WGS) entry which is preliminary data.</text>
</comment>
<protein>
    <submittedName>
        <fullName evidence="7">Exocyst complex component 5</fullName>
    </submittedName>
</protein>
<dbReference type="Proteomes" id="UP001150062">
    <property type="component" value="Unassembled WGS sequence"/>
</dbReference>
<dbReference type="EMBL" id="JAOAOG010000337">
    <property type="protein sequence ID" value="KAJ6227126.1"/>
    <property type="molecule type" value="Genomic_DNA"/>
</dbReference>
<keyword evidence="8" id="KW-1185">Reference proteome</keyword>
<evidence type="ECO:0000259" key="6">
    <source>
        <dbReference type="Pfam" id="PF20667"/>
    </source>
</evidence>
<evidence type="ECO:0000256" key="1">
    <source>
        <dbReference type="ARBA" id="ARBA00006572"/>
    </source>
</evidence>
<evidence type="ECO:0000313" key="7">
    <source>
        <dbReference type="EMBL" id="KAJ6227126.1"/>
    </source>
</evidence>
<dbReference type="PANTHER" id="PTHR12100">
    <property type="entry name" value="SEC10"/>
    <property type="match status" value="1"/>
</dbReference>
<evidence type="ECO:0000256" key="4">
    <source>
        <dbReference type="ARBA" id="ARBA00023054"/>
    </source>
</evidence>
<evidence type="ECO:0000256" key="3">
    <source>
        <dbReference type="ARBA" id="ARBA00022483"/>
    </source>
</evidence>
<keyword evidence="3" id="KW-0268">Exocytosis</keyword>
<accession>A0ABQ8X3A3</accession>
<dbReference type="Gene3D" id="1.20.58.1970">
    <property type="match status" value="1"/>
</dbReference>
<dbReference type="InterPro" id="IPR009976">
    <property type="entry name" value="Sec10-like"/>
</dbReference>